<dbReference type="OrthoDB" id="7858246at2"/>
<evidence type="ECO:0000313" key="2">
    <source>
        <dbReference type="EMBL" id="SUB02236.1"/>
    </source>
</evidence>
<sequence length="211" mass="22789">MKLRSVSGLGVLVLALFISGQAGAQSLKPSDIKSKIDAKVATVSEYQALLNDSDPNRSMAAMEVMLESGDPKLVRMALDYGIYSPNPVVQRLALEGFLSSAPNMSIYTNVEGGAKDARYKRSIHDYLYGSVDAAGQGYFVAPIGAFNPETRCYPSKLRNTACFLTISDLGVSIEVLDRKAALRMNDKGELVGEVKLPDVEKPVTLRVPISN</sequence>
<proteinExistence type="predicted"/>
<name>A0A378ZYC5_9HYPH</name>
<keyword evidence="1" id="KW-0732">Signal</keyword>
<evidence type="ECO:0000256" key="1">
    <source>
        <dbReference type="SAM" id="SignalP"/>
    </source>
</evidence>
<gene>
    <name evidence="2" type="ORF">NCTC13350_03187</name>
</gene>
<dbReference type="Proteomes" id="UP000255000">
    <property type="component" value="Unassembled WGS sequence"/>
</dbReference>
<accession>A0A378ZYC5</accession>
<protein>
    <submittedName>
        <fullName evidence="2">Uncharacterized protein</fullName>
    </submittedName>
</protein>
<feature type="chain" id="PRO_5017053865" evidence="1">
    <location>
        <begin position="25"/>
        <end position="211"/>
    </location>
</feature>
<organism evidence="2 3">
    <name type="scientific">Pannonibacter phragmitetus</name>
    <dbReference type="NCBI Taxonomy" id="121719"/>
    <lineage>
        <taxon>Bacteria</taxon>
        <taxon>Pseudomonadati</taxon>
        <taxon>Pseudomonadota</taxon>
        <taxon>Alphaproteobacteria</taxon>
        <taxon>Hyphomicrobiales</taxon>
        <taxon>Stappiaceae</taxon>
        <taxon>Pannonibacter</taxon>
    </lineage>
</organism>
<dbReference type="RefSeq" id="WP_019965611.1">
    <property type="nucleotide sequence ID" value="NZ_UGSK01000001.1"/>
</dbReference>
<dbReference type="AlphaFoldDB" id="A0A378ZYC5"/>
<evidence type="ECO:0000313" key="3">
    <source>
        <dbReference type="Proteomes" id="UP000255000"/>
    </source>
</evidence>
<reference evidence="2 3" key="1">
    <citation type="submission" date="2018-06" db="EMBL/GenBank/DDBJ databases">
        <authorList>
            <consortium name="Pathogen Informatics"/>
            <person name="Doyle S."/>
        </authorList>
    </citation>
    <scope>NUCLEOTIDE SEQUENCE [LARGE SCALE GENOMIC DNA]</scope>
    <source>
        <strain evidence="2 3">NCTC13350</strain>
    </source>
</reference>
<dbReference type="EMBL" id="UGSK01000001">
    <property type="protein sequence ID" value="SUB02236.1"/>
    <property type="molecule type" value="Genomic_DNA"/>
</dbReference>
<feature type="signal peptide" evidence="1">
    <location>
        <begin position="1"/>
        <end position="24"/>
    </location>
</feature>